<dbReference type="AlphaFoldDB" id="A0A0A0V686"/>
<feature type="chain" id="PRO_5001970650" evidence="1">
    <location>
        <begin position="22"/>
        <end position="89"/>
    </location>
</feature>
<protein>
    <submittedName>
        <fullName evidence="2">Venom peptide U14-SYTX-Sth1f</fullName>
    </submittedName>
</protein>
<reference evidence="2" key="2">
    <citation type="journal article" date="2014" name="J. Proteome Res.">
        <title>Spit and venom from scytodes spiders: a diverse and distinct cocktail.</title>
        <authorList>
            <person name="Zobel-Thropp P.A."/>
            <person name="Correa S.M."/>
            <person name="Garb J.E."/>
            <person name="Binford G.J."/>
        </authorList>
    </citation>
    <scope>NUCLEOTIDE SEQUENCE</scope>
    <source>
        <tissue evidence="2">Venom gland</tissue>
    </source>
</reference>
<reference evidence="2" key="1">
    <citation type="submission" date="2013-11" db="EMBL/GenBank/DDBJ databases">
        <authorList>
            <person name="Thropp P.A."/>
            <person name="Correa S.M."/>
            <person name="Garb J.E."/>
            <person name="Binford G.J."/>
        </authorList>
    </citation>
    <scope>NUCLEOTIDE SEQUENCE</scope>
    <source>
        <tissue evidence="2">Venom gland</tissue>
    </source>
</reference>
<keyword evidence="1" id="KW-0732">Signal</keyword>
<evidence type="ECO:0000313" key="2">
    <source>
        <dbReference type="EMBL" id="AIW62449.1"/>
    </source>
</evidence>
<proteinExistence type="evidence at transcript level"/>
<feature type="signal peptide" evidence="1">
    <location>
        <begin position="1"/>
        <end position="21"/>
    </location>
</feature>
<dbReference type="EMBL" id="KF860458">
    <property type="protein sequence ID" value="AIW62449.1"/>
    <property type="molecule type" value="mRNA"/>
</dbReference>
<sequence length="89" mass="9870">MKVAIYCILLIFAISVTYGNAGRCENSEIMGVARIKPCVCGSYEDQEQCQIWCYTCERRPCVPGSKEKCEPGTACITKNRPDIGVCKKP</sequence>
<evidence type="ECO:0000256" key="1">
    <source>
        <dbReference type="SAM" id="SignalP"/>
    </source>
</evidence>
<organism evidence="2">
    <name type="scientific">Scytodes thoracica</name>
    <name type="common">Spitting spider</name>
    <name type="synonym">Aranea thoracica</name>
    <dbReference type="NCBI Taxonomy" id="1112478"/>
    <lineage>
        <taxon>Eukaryota</taxon>
        <taxon>Metazoa</taxon>
        <taxon>Ecdysozoa</taxon>
        <taxon>Arthropoda</taxon>
        <taxon>Chelicerata</taxon>
        <taxon>Arachnida</taxon>
        <taxon>Araneae</taxon>
        <taxon>Araneomorphae</taxon>
        <taxon>Haplogynae</taxon>
        <taxon>Scytodoidea</taxon>
        <taxon>Scytodidae</taxon>
        <taxon>Scytodes</taxon>
    </lineage>
</organism>
<accession>A0A0A0V686</accession>
<name>A0A0A0V686_SCYTH</name>